<protein>
    <submittedName>
        <fullName evidence="1">Uncharacterized protein</fullName>
    </submittedName>
</protein>
<proteinExistence type="predicted"/>
<comment type="caution">
    <text evidence="1">The sequence shown here is derived from an EMBL/GenBank/DDBJ whole genome shotgun (WGS) entry which is preliminary data.</text>
</comment>
<evidence type="ECO:0000313" key="2">
    <source>
        <dbReference type="Proteomes" id="UP000003477"/>
    </source>
</evidence>
<evidence type="ECO:0000313" key="1">
    <source>
        <dbReference type="EMBL" id="EHJ09491.1"/>
    </source>
</evidence>
<dbReference type="Proteomes" id="UP000003477">
    <property type="component" value="Unassembled WGS sequence"/>
</dbReference>
<gene>
    <name evidence="1" type="ORF">CWATWH0003_B081</name>
</gene>
<reference evidence="1 2" key="1">
    <citation type="journal article" date="2011" name="Front. Microbiol.">
        <title>Two Strains of Crocosphaera watsonii with Highly Conserved Genomes are Distinguished by Strain-Specific Features.</title>
        <authorList>
            <person name="Bench S.R."/>
            <person name="Ilikchyan I.N."/>
            <person name="Tripp H.J."/>
            <person name="Zehr J.P."/>
        </authorList>
    </citation>
    <scope>NUCLEOTIDE SEQUENCE [LARGE SCALE GENOMIC DNA]</scope>
    <source>
        <strain evidence="1 2">WH 0003</strain>
    </source>
</reference>
<dbReference type="EMBL" id="AESD01000969">
    <property type="protein sequence ID" value="EHJ09491.1"/>
    <property type="molecule type" value="Genomic_DNA"/>
</dbReference>
<sequence length="37" mass="4227">MSGNPVVGKPTERVHQAFPRMILRDQVCQKQAVTFQE</sequence>
<organism evidence="1 2">
    <name type="scientific">Crocosphaera watsonii WH 0003</name>
    <dbReference type="NCBI Taxonomy" id="423471"/>
    <lineage>
        <taxon>Bacteria</taxon>
        <taxon>Bacillati</taxon>
        <taxon>Cyanobacteriota</taxon>
        <taxon>Cyanophyceae</taxon>
        <taxon>Oscillatoriophycideae</taxon>
        <taxon>Chroococcales</taxon>
        <taxon>Aphanothecaceae</taxon>
        <taxon>Crocosphaera</taxon>
    </lineage>
</organism>
<accession>G5JE94</accession>
<dbReference type="AlphaFoldDB" id="G5JE94"/>
<name>G5JE94_CROWT</name>